<evidence type="ECO:0000313" key="8">
    <source>
        <dbReference type="Proteomes" id="UP000051401"/>
    </source>
</evidence>
<evidence type="ECO:0000313" key="6">
    <source>
        <dbReference type="EMBL" id="KRS14932.1"/>
    </source>
</evidence>
<keyword evidence="8" id="KW-1185">Reference proteome</keyword>
<dbReference type="EMBL" id="LAXI01000031">
    <property type="protein sequence ID" value="KRS14932.1"/>
    <property type="molecule type" value="Genomic_DNA"/>
</dbReference>
<dbReference type="PANTHER" id="PTHR30290">
    <property type="entry name" value="PERIPLASMIC BINDING COMPONENT OF ABC TRANSPORTER"/>
    <property type="match status" value="1"/>
</dbReference>
<dbReference type="SUPFAM" id="SSF53850">
    <property type="entry name" value="Periplasmic binding protein-like II"/>
    <property type="match status" value="1"/>
</dbReference>
<dbReference type="GO" id="GO:1904680">
    <property type="term" value="F:peptide transmembrane transporter activity"/>
    <property type="evidence" value="ECO:0007669"/>
    <property type="project" value="TreeGrafter"/>
</dbReference>
<evidence type="ECO:0000313" key="9">
    <source>
        <dbReference type="Proteomes" id="UP000325785"/>
    </source>
</evidence>
<dbReference type="PIRSF" id="PIRSF002741">
    <property type="entry name" value="MppA"/>
    <property type="match status" value="1"/>
</dbReference>
<dbReference type="InterPro" id="IPR030678">
    <property type="entry name" value="Peptide/Ni-bd"/>
</dbReference>
<dbReference type="Gene3D" id="3.10.105.10">
    <property type="entry name" value="Dipeptide-binding Protein, Domain 3"/>
    <property type="match status" value="1"/>
</dbReference>
<dbReference type="PATRIC" id="fig|540747.5.peg.4032"/>
<sequence>MIRHDSRTRAVRFAPRMMAAALTGLCIAALAAQMALAQDDSDQKIIKSHGYSFFGDLKYPEDYEHFDYVNPDAPKGGEISIALAGSFDSMNPYTRKGRAAALSTVMYESLLGQVLAGSGALPADDFDEMYGLLAHTIEYPEDKSWVIFHMRPEAEFSDGTPVTAHDVLFSHNLLLDEGLKSYAEAVRKRIPKAEVIDDHTIKFYFADGISRRSLIDQVGSVPVWSKKWYEESGAKLDESRLETSPGSGPYVIEDLDVNRRVIFKRNPDYWGWDLPINQGRHNFDTIRLEYFADSTAAFEAFKAGEVTFRTEADPKNWASAYDFPALNRGDVVREELPDGMPPDMSGIVFNLGSEPLKDKKVREAVALALNFEWTNKSLLYGLYAQQRSYSDGTRLEAKGLPEGEELAFLESLGDVVPEEIFTEEPWTPHESDPDRLTSRKNLRQALKLFEEAGWSVGDGGKLRNADGQTMKLNFLFNASGSPTDRAIAENFVVNLKAMGVDATFESVDSSQYSKRERDRDYDLVFDGYPALLGTGTGLAQRLGSEAAEYSLFNPAGLASPLVDKIIEESLMTESQEEEDVTIRALDRALRHEFIVIPDGYKPDHWVAFWDMYEHPEEIPPYALGTLDFWWVNEEKAEELKASGALK</sequence>
<dbReference type="GO" id="GO:0042884">
    <property type="term" value="P:microcin transport"/>
    <property type="evidence" value="ECO:0007669"/>
    <property type="project" value="TreeGrafter"/>
</dbReference>
<reference evidence="7 9" key="2">
    <citation type="submission" date="2018-08" db="EMBL/GenBank/DDBJ databases">
        <title>Genetic Globetrotter - A new plasmid hitch-hiking vast phylogenetic and geographic distances.</title>
        <authorList>
            <person name="Vollmers J."/>
            <person name="Petersen J."/>
        </authorList>
    </citation>
    <scope>NUCLEOTIDE SEQUENCE [LARGE SCALE GENOMIC DNA]</scope>
    <source>
        <strain evidence="7 9">DSM 26383</strain>
    </source>
</reference>
<comment type="subcellular location">
    <subcellularLocation>
        <location evidence="1">Periplasm</location>
    </subcellularLocation>
</comment>
<evidence type="ECO:0000256" key="1">
    <source>
        <dbReference type="ARBA" id="ARBA00004418"/>
    </source>
</evidence>
<feature type="chain" id="PRO_5015044538" evidence="4">
    <location>
        <begin position="38"/>
        <end position="646"/>
    </location>
</feature>
<dbReference type="Proteomes" id="UP000325785">
    <property type="component" value="Chromosome"/>
</dbReference>
<dbReference type="Pfam" id="PF00496">
    <property type="entry name" value="SBP_bac_5"/>
    <property type="match status" value="1"/>
</dbReference>
<dbReference type="AlphaFoldDB" id="A0A0T5P1D4"/>
<feature type="domain" description="Solute-binding protein family 5" evidence="5">
    <location>
        <begin position="129"/>
        <end position="529"/>
    </location>
</feature>
<evidence type="ECO:0000313" key="7">
    <source>
        <dbReference type="EMBL" id="QEW24376.1"/>
    </source>
</evidence>
<keyword evidence="3 4" id="KW-0732">Signal</keyword>
<reference evidence="6 8" key="1">
    <citation type="submission" date="2015-04" db="EMBL/GenBank/DDBJ databases">
        <title>The draft genome sequence of Roseovarius indicus B108T.</title>
        <authorList>
            <person name="Li G."/>
            <person name="Lai Q."/>
            <person name="Shao Z."/>
            <person name="Yan P."/>
        </authorList>
    </citation>
    <scope>NUCLEOTIDE SEQUENCE [LARGE SCALE GENOMIC DNA]</scope>
    <source>
        <strain evidence="6 8">B108</strain>
    </source>
</reference>
<dbReference type="GO" id="GO:0030288">
    <property type="term" value="C:outer membrane-bounded periplasmic space"/>
    <property type="evidence" value="ECO:0007669"/>
    <property type="project" value="TreeGrafter"/>
</dbReference>
<evidence type="ECO:0000256" key="3">
    <source>
        <dbReference type="ARBA" id="ARBA00022729"/>
    </source>
</evidence>
<feature type="signal peptide" evidence="4">
    <location>
        <begin position="1"/>
        <end position="37"/>
    </location>
</feature>
<dbReference type="EMBL" id="CP031598">
    <property type="protein sequence ID" value="QEW24376.1"/>
    <property type="molecule type" value="Genomic_DNA"/>
</dbReference>
<dbReference type="PANTHER" id="PTHR30290:SF64">
    <property type="entry name" value="ABC TRANSPORTER PERIPLASMIC BINDING PROTEIN"/>
    <property type="match status" value="1"/>
</dbReference>
<dbReference type="Gene3D" id="3.40.190.10">
    <property type="entry name" value="Periplasmic binding protein-like II"/>
    <property type="match status" value="1"/>
</dbReference>
<dbReference type="CDD" id="cd08497">
    <property type="entry name" value="MbnE-like"/>
    <property type="match status" value="1"/>
</dbReference>
<accession>A0A0T5P1D4</accession>
<evidence type="ECO:0000256" key="4">
    <source>
        <dbReference type="SAM" id="SignalP"/>
    </source>
</evidence>
<organism evidence="6 8">
    <name type="scientific">Roseovarius indicus</name>
    <dbReference type="NCBI Taxonomy" id="540747"/>
    <lineage>
        <taxon>Bacteria</taxon>
        <taxon>Pseudomonadati</taxon>
        <taxon>Pseudomonadota</taxon>
        <taxon>Alphaproteobacteria</taxon>
        <taxon>Rhodobacterales</taxon>
        <taxon>Roseobacteraceae</taxon>
        <taxon>Roseovarius</taxon>
    </lineage>
</organism>
<proteinExistence type="inferred from homology"/>
<gene>
    <name evidence="7" type="primary">oppA</name>
    <name evidence="7" type="ORF">RIdsm_00154</name>
    <name evidence="6" type="ORF">XM52_26355</name>
</gene>
<dbReference type="GO" id="GO:0043190">
    <property type="term" value="C:ATP-binding cassette (ABC) transporter complex"/>
    <property type="evidence" value="ECO:0007669"/>
    <property type="project" value="InterPro"/>
</dbReference>
<dbReference type="Proteomes" id="UP000051401">
    <property type="component" value="Unassembled WGS sequence"/>
</dbReference>
<protein>
    <submittedName>
        <fullName evidence="6">Peptide ABC transporter substrate-binding protein</fullName>
    </submittedName>
    <submittedName>
        <fullName evidence="7">Periplasmic oligopeptide-binding protein</fullName>
    </submittedName>
</protein>
<name>A0A0T5P1D4_9RHOB</name>
<dbReference type="STRING" id="540747.SAMN04488031_10247"/>
<dbReference type="InterPro" id="IPR000914">
    <property type="entry name" value="SBP_5_dom"/>
</dbReference>
<dbReference type="GO" id="GO:0015833">
    <property type="term" value="P:peptide transport"/>
    <property type="evidence" value="ECO:0007669"/>
    <property type="project" value="TreeGrafter"/>
</dbReference>
<dbReference type="InterPro" id="IPR039424">
    <property type="entry name" value="SBP_5"/>
</dbReference>
<dbReference type="RefSeq" id="WP_057821231.1">
    <property type="nucleotide sequence ID" value="NZ_CAXRJZ010000132.1"/>
</dbReference>
<evidence type="ECO:0000259" key="5">
    <source>
        <dbReference type="Pfam" id="PF00496"/>
    </source>
</evidence>
<dbReference type="KEGG" id="rid:RIdsm_00154"/>
<comment type="similarity">
    <text evidence="2">Belongs to the bacterial solute-binding protein 5 family.</text>
</comment>
<evidence type="ECO:0000256" key="2">
    <source>
        <dbReference type="ARBA" id="ARBA00005695"/>
    </source>
</evidence>